<evidence type="ECO:0000313" key="1">
    <source>
        <dbReference type="EMBL" id="TNN28413.1"/>
    </source>
</evidence>
<sequence length="140" mass="15585">MNEAFLWVLTTAGRRRCFVIMILKNSVHVALGVAAVVVPPDVIRQILRIGSVEVPDGVVPALASILNYREQTLPVLELVESVFSPRGIALSLHVVIHAPLNVPLEQREAVARPRSTEPAILQLLVRVQRLQRGDDRHQQR</sequence>
<dbReference type="Proteomes" id="UP000314294">
    <property type="component" value="Unassembled WGS sequence"/>
</dbReference>
<keyword evidence="2" id="KW-1185">Reference proteome</keyword>
<protein>
    <submittedName>
        <fullName evidence="1">Uncharacterized protein</fullName>
    </submittedName>
</protein>
<evidence type="ECO:0000313" key="2">
    <source>
        <dbReference type="Proteomes" id="UP000314294"/>
    </source>
</evidence>
<name>A0A4Z2EHW5_9TELE</name>
<gene>
    <name evidence="1" type="ORF">EYF80_061440</name>
</gene>
<comment type="caution">
    <text evidence="1">The sequence shown here is derived from an EMBL/GenBank/DDBJ whole genome shotgun (WGS) entry which is preliminary data.</text>
</comment>
<dbReference type="AlphaFoldDB" id="A0A4Z2EHW5"/>
<dbReference type="EMBL" id="SRLO01006921">
    <property type="protein sequence ID" value="TNN28413.1"/>
    <property type="molecule type" value="Genomic_DNA"/>
</dbReference>
<accession>A0A4Z2EHW5</accession>
<proteinExistence type="predicted"/>
<reference evidence="1 2" key="1">
    <citation type="submission" date="2019-03" db="EMBL/GenBank/DDBJ databases">
        <title>First draft genome of Liparis tanakae, snailfish: a comprehensive survey of snailfish specific genes.</title>
        <authorList>
            <person name="Kim W."/>
            <person name="Song I."/>
            <person name="Jeong J.-H."/>
            <person name="Kim D."/>
            <person name="Kim S."/>
            <person name="Ryu S."/>
            <person name="Song J.Y."/>
            <person name="Lee S.K."/>
        </authorList>
    </citation>
    <scope>NUCLEOTIDE SEQUENCE [LARGE SCALE GENOMIC DNA]</scope>
    <source>
        <tissue evidence="1">Muscle</tissue>
    </source>
</reference>
<organism evidence="1 2">
    <name type="scientific">Liparis tanakae</name>
    <name type="common">Tanaka's snailfish</name>
    <dbReference type="NCBI Taxonomy" id="230148"/>
    <lineage>
        <taxon>Eukaryota</taxon>
        <taxon>Metazoa</taxon>
        <taxon>Chordata</taxon>
        <taxon>Craniata</taxon>
        <taxon>Vertebrata</taxon>
        <taxon>Euteleostomi</taxon>
        <taxon>Actinopterygii</taxon>
        <taxon>Neopterygii</taxon>
        <taxon>Teleostei</taxon>
        <taxon>Neoteleostei</taxon>
        <taxon>Acanthomorphata</taxon>
        <taxon>Eupercaria</taxon>
        <taxon>Perciformes</taxon>
        <taxon>Cottioidei</taxon>
        <taxon>Cottales</taxon>
        <taxon>Liparidae</taxon>
        <taxon>Liparis</taxon>
    </lineage>
</organism>